<gene>
    <name evidence="2" type="ORF">OJ252_3625</name>
</gene>
<dbReference type="SUPFAM" id="SSF56112">
    <property type="entry name" value="Protein kinase-like (PK-like)"/>
    <property type="match status" value="1"/>
</dbReference>
<evidence type="ECO:0000313" key="2">
    <source>
        <dbReference type="EMBL" id="KAJ1604854.1"/>
    </source>
</evidence>
<feature type="signal peptide" evidence="1">
    <location>
        <begin position="1"/>
        <end position="31"/>
    </location>
</feature>
<accession>A0ABQ8P1R9</accession>
<protein>
    <submittedName>
        <fullName evidence="2">Signal peptide-containing protein</fullName>
    </submittedName>
</protein>
<organism evidence="2 3">
    <name type="scientific">Cryptosporidium canis</name>
    <dbReference type="NCBI Taxonomy" id="195482"/>
    <lineage>
        <taxon>Eukaryota</taxon>
        <taxon>Sar</taxon>
        <taxon>Alveolata</taxon>
        <taxon>Apicomplexa</taxon>
        <taxon>Conoidasida</taxon>
        <taxon>Coccidia</taxon>
        <taxon>Eucoccidiorida</taxon>
        <taxon>Eimeriorina</taxon>
        <taxon>Cryptosporidiidae</taxon>
        <taxon>Cryptosporidium</taxon>
    </lineage>
</organism>
<dbReference type="Proteomes" id="UP001071777">
    <property type="component" value="Unassembled WGS sequence"/>
</dbReference>
<reference evidence="2" key="1">
    <citation type="submission" date="2022-10" db="EMBL/GenBank/DDBJ databases">
        <title>Adaptive evolution leads to modifications in subtelomeric GC content in a zoonotic Cryptosporidium species.</title>
        <authorList>
            <person name="Li J."/>
            <person name="Feng Y."/>
            <person name="Xiao L."/>
        </authorList>
    </citation>
    <scope>NUCLEOTIDE SEQUENCE</scope>
    <source>
        <strain evidence="2">25894</strain>
    </source>
</reference>
<comment type="caution">
    <text evidence="2">The sequence shown here is derived from an EMBL/GenBank/DDBJ whole genome shotgun (WGS) entry which is preliminary data.</text>
</comment>
<evidence type="ECO:0000256" key="1">
    <source>
        <dbReference type="SAM" id="SignalP"/>
    </source>
</evidence>
<sequence length="760" mass="88033">MNVLVGISLKCWALSVFSSILLFPVAGLVDAASFGRDSFGEVNDIYSPCGMKDSPFTSCVSLNPRMIGKRHGREIRYHSSLLYLADYNMEKVILKKPVRFHSYKSTHSFEMDEGDRIKSEYSYEYYQNEIEDDMVEEERQMGQSEDFDVEEGRIMEYLYKEAKFSGMPKLISPNWENTGWIVMEHFDGISLQEFYQAIYKDIDDIKVQNNHQFQDRMIIKKGVIYKELHDLIIEKVKNQQSNLDQGGDQPRQERGPSDVLDYLELNGDFRRNSWFFHLLISQYNAISQVYLELLKKGVIHCNPSPSSIMIKRGKLGIHPNEIIFVDYSQSIKWNIETSQIFYSDIKQSCIPDLRPILAFLLADFGVYIPISSIDATFFGKTSLAPINIISKMDDSAVSGQCLDYNNLLKEYFNTHLSCKDLLTDYSLKLYHSIDCNTPLPYNAALPYNFRIFHFCQKTCQVCNQECEGLVSLMNTELYEESFKDGSNNILRDSFVERLFRACRPNTELLSYQKLSNSWQSLDEWGAICSTESFSSNSESSYVDGHGDSGGTDQIDKSILGCKWCIVHRNLLKSLLVLYELPQIILYPNIDLFVGNINILIDSHQTIQHSFRSYLINMNIHMFSELLTGNIAEKELMVPKKSFVARYKDIQFRRVVGSYLLIGEEIGKVRDANSNVIGFTNMSIKSEFGQDIPSGLLYYKILENDYMFINIKIIKQAFVRYMFKGFSSKYRQRIFEMLKTYSLRLLPNSLRRFPIFETQFR</sequence>
<keyword evidence="3" id="KW-1185">Reference proteome</keyword>
<evidence type="ECO:0000313" key="3">
    <source>
        <dbReference type="Proteomes" id="UP001071777"/>
    </source>
</evidence>
<dbReference type="InterPro" id="IPR011009">
    <property type="entry name" value="Kinase-like_dom_sf"/>
</dbReference>
<name>A0ABQ8P1R9_9CRYT</name>
<feature type="chain" id="PRO_5046379761" evidence="1">
    <location>
        <begin position="32"/>
        <end position="760"/>
    </location>
</feature>
<proteinExistence type="predicted"/>
<dbReference type="EMBL" id="JAPCXB010000210">
    <property type="protein sequence ID" value="KAJ1604854.1"/>
    <property type="molecule type" value="Genomic_DNA"/>
</dbReference>
<keyword evidence="1" id="KW-0732">Signal</keyword>